<gene>
    <name evidence="1" type="ORF">MNOR_LOCUS1953</name>
</gene>
<proteinExistence type="predicted"/>
<organism evidence="1 2">
    <name type="scientific">Meganyctiphanes norvegica</name>
    <name type="common">Northern krill</name>
    <name type="synonym">Thysanopoda norvegica</name>
    <dbReference type="NCBI Taxonomy" id="48144"/>
    <lineage>
        <taxon>Eukaryota</taxon>
        <taxon>Metazoa</taxon>
        <taxon>Ecdysozoa</taxon>
        <taxon>Arthropoda</taxon>
        <taxon>Crustacea</taxon>
        <taxon>Multicrustacea</taxon>
        <taxon>Malacostraca</taxon>
        <taxon>Eumalacostraca</taxon>
        <taxon>Eucarida</taxon>
        <taxon>Euphausiacea</taxon>
        <taxon>Euphausiidae</taxon>
        <taxon>Meganyctiphanes</taxon>
    </lineage>
</organism>
<name>A0AAV2PNP7_MEGNR</name>
<accession>A0AAV2PNP7</accession>
<dbReference type="PANTHER" id="PTHR31139">
    <property type="entry name" value="ECTOPIC P GRANULES PROTEIN 5 HOMOLOG"/>
    <property type="match status" value="1"/>
</dbReference>
<evidence type="ECO:0000313" key="1">
    <source>
        <dbReference type="EMBL" id="CAL4061203.1"/>
    </source>
</evidence>
<dbReference type="Proteomes" id="UP001497623">
    <property type="component" value="Unassembled WGS sequence"/>
</dbReference>
<dbReference type="AlphaFoldDB" id="A0AAV2PNP7"/>
<sequence>MQLSVGLSLVLALGTNFLTSFVVYHTFPHRNLKKHSLFHMMFLPLSWLQGTLHAELAFHHIVEQYLPECHNFIGGILVQINWKEVVAVSQQDSNNQVVIPSDENCWPTQLHTCLLKLLVRISMEPSVRQSSLLQTLLLDSEQFSWQLIDGVSFENVINWWVMSCDPRIVLDMDSRNPVDIAIIQLLHRAAGYTPDTVVFHVDTGAKRRLLLRAMVRLMTTAAARHKALLSARPQIFTITIIKLFMHMEATLVNTVPLEQQWTEGGFLSTEALALVTGGASSATLQEVASSALVTWLTEEEHSSPGLIVPFLATASHLVLHLNHRNPIIEASLISIFKQIEWVGWEGEITWHGVVSTLSFPLTNPSTMLSLAIQEGHILVVYAHTKWRRLQAYGQPQEDLMVLSHLCELLELIQPNDKIENSLILLCSEIVDMIGCLAVDGSYNVAVWQHSENVAKFLDMCAQDRSTSGLLAVIGLGRYSQLSLNVRLICRAISVFLLLQMPAQGVFRTHPTHKYCGEDEDNMGIGSDMEDLERLKALRTNSLYVTLNHALTACLDFIEDPKHCIQDTYCLLSQMVSTLMLHPMLRHLAPPSLSAKITSAPANLADSLVLNNSNASNSVAPSAPVLLFESESLINIEENTVPTAPTE</sequence>
<keyword evidence="2" id="KW-1185">Reference proteome</keyword>
<feature type="non-terminal residue" evidence="1">
    <location>
        <position position="646"/>
    </location>
</feature>
<dbReference type="InterPro" id="IPR051436">
    <property type="entry name" value="Autophagy-related_EPG5"/>
</dbReference>
<protein>
    <submittedName>
        <fullName evidence="1">Uncharacterized protein</fullName>
    </submittedName>
</protein>
<comment type="caution">
    <text evidence="1">The sequence shown here is derived from an EMBL/GenBank/DDBJ whole genome shotgun (WGS) entry which is preliminary data.</text>
</comment>
<dbReference type="GO" id="GO:0097352">
    <property type="term" value="P:autophagosome maturation"/>
    <property type="evidence" value="ECO:0007669"/>
    <property type="project" value="TreeGrafter"/>
</dbReference>
<evidence type="ECO:0000313" key="2">
    <source>
        <dbReference type="Proteomes" id="UP001497623"/>
    </source>
</evidence>
<dbReference type="PANTHER" id="PTHR31139:SF4">
    <property type="entry name" value="ECTOPIC P GRANULES PROTEIN 5 HOMOLOG"/>
    <property type="match status" value="1"/>
</dbReference>
<dbReference type="GO" id="GO:0005737">
    <property type="term" value="C:cytoplasm"/>
    <property type="evidence" value="ECO:0007669"/>
    <property type="project" value="TreeGrafter"/>
</dbReference>
<reference evidence="1 2" key="1">
    <citation type="submission" date="2024-05" db="EMBL/GenBank/DDBJ databases">
        <authorList>
            <person name="Wallberg A."/>
        </authorList>
    </citation>
    <scope>NUCLEOTIDE SEQUENCE [LARGE SCALE GENOMIC DNA]</scope>
</reference>
<dbReference type="EMBL" id="CAXKWB010000555">
    <property type="protein sequence ID" value="CAL4061203.1"/>
    <property type="molecule type" value="Genomic_DNA"/>
</dbReference>